<dbReference type="Proteomes" id="UP000679691">
    <property type="component" value="Unassembled WGS sequence"/>
</dbReference>
<dbReference type="PRINTS" id="PR00996">
    <property type="entry name" value="CHERMTFRASE"/>
</dbReference>
<evidence type="ECO:0000313" key="2">
    <source>
        <dbReference type="EMBL" id="MBP3943073.1"/>
    </source>
</evidence>
<feature type="domain" description="CheR-type methyltransferase" evidence="1">
    <location>
        <begin position="1"/>
        <end position="252"/>
    </location>
</feature>
<dbReference type="Gene3D" id="3.40.50.150">
    <property type="entry name" value="Vaccinia Virus protein VP39"/>
    <property type="match status" value="1"/>
</dbReference>
<dbReference type="PANTHER" id="PTHR24422">
    <property type="entry name" value="CHEMOTAXIS PROTEIN METHYLTRANSFERASE"/>
    <property type="match status" value="1"/>
</dbReference>
<organism evidence="2 3">
    <name type="scientific">Rhinopithecimicrobium faecis</name>
    <dbReference type="NCBI Taxonomy" id="2820698"/>
    <lineage>
        <taxon>Bacteria</taxon>
        <taxon>Pseudomonadati</taxon>
        <taxon>Bacteroidota</taxon>
        <taxon>Sphingobacteriia</taxon>
        <taxon>Sphingobacteriales</taxon>
        <taxon>Sphingobacteriaceae</taxon>
        <taxon>Rhinopithecimicrobium</taxon>
    </lineage>
</organism>
<name>A0A8T4H9H5_9SPHI</name>
<dbReference type="GO" id="GO:0008757">
    <property type="term" value="F:S-adenosylmethionine-dependent methyltransferase activity"/>
    <property type="evidence" value="ECO:0007669"/>
    <property type="project" value="InterPro"/>
</dbReference>
<dbReference type="SMART" id="SM00138">
    <property type="entry name" value="MeTrc"/>
    <property type="match status" value="1"/>
</dbReference>
<evidence type="ECO:0000259" key="1">
    <source>
        <dbReference type="PROSITE" id="PS50123"/>
    </source>
</evidence>
<reference evidence="2" key="1">
    <citation type="submission" date="2021-03" db="EMBL/GenBank/DDBJ databases">
        <authorList>
            <person name="Lu T."/>
            <person name="Wang Q."/>
            <person name="Han X."/>
        </authorList>
    </citation>
    <scope>NUCLEOTIDE SEQUENCE</scope>
    <source>
        <strain evidence="2">WQ 2009</strain>
    </source>
</reference>
<sequence length="276" mass="31970">MVKLVPLITYEDLSEIILLVKNVYDMDLSGYSKASLKRRVIRFMELEKLDLLGLKTALINTKGFYSHFIMELTVNVTEMFRDPQYYQLLNTEVMPYLASFPRLRLWSAGCSTGEEVYSLSIILQEHGLYQRSFIYGTDINARVLDTAKKGIYSLAKVKEYSDNYLKSGCKNSLSDYYTAMYEAACMPNELKEKILFSTHNLVSDGVFNEFQFISCRNVLIYFEIDLQKKVFELFDKSLALFGFLCLGSKESMIHSGLLHKYKVIDKKYNIYQKIAL</sequence>
<proteinExistence type="predicted"/>
<dbReference type="EMBL" id="JAGKSB010000005">
    <property type="protein sequence ID" value="MBP3943073.1"/>
    <property type="molecule type" value="Genomic_DNA"/>
</dbReference>
<dbReference type="SUPFAM" id="SSF53335">
    <property type="entry name" value="S-adenosyl-L-methionine-dependent methyltransferases"/>
    <property type="match status" value="1"/>
</dbReference>
<dbReference type="InterPro" id="IPR022642">
    <property type="entry name" value="CheR_C"/>
</dbReference>
<dbReference type="RefSeq" id="WP_353546561.1">
    <property type="nucleotide sequence ID" value="NZ_JAGKSB010000005.1"/>
</dbReference>
<dbReference type="PANTHER" id="PTHR24422:SF8">
    <property type="entry name" value="CHEMOTAXIS PROTEIN"/>
    <property type="match status" value="1"/>
</dbReference>
<accession>A0A8T4H9H5</accession>
<evidence type="ECO:0000313" key="3">
    <source>
        <dbReference type="Proteomes" id="UP000679691"/>
    </source>
</evidence>
<dbReference type="PROSITE" id="PS50123">
    <property type="entry name" value="CHER"/>
    <property type="match status" value="1"/>
</dbReference>
<dbReference type="AlphaFoldDB" id="A0A8T4H9H5"/>
<dbReference type="InterPro" id="IPR000780">
    <property type="entry name" value="CheR_MeTrfase"/>
</dbReference>
<dbReference type="InterPro" id="IPR029063">
    <property type="entry name" value="SAM-dependent_MTases_sf"/>
</dbReference>
<dbReference type="Pfam" id="PF01739">
    <property type="entry name" value="CheR"/>
    <property type="match status" value="1"/>
</dbReference>
<protein>
    <submittedName>
        <fullName evidence="2">Protein-glutamate O-methyltransferase CheR</fullName>
    </submittedName>
</protein>
<comment type="caution">
    <text evidence="2">The sequence shown here is derived from an EMBL/GenBank/DDBJ whole genome shotgun (WGS) entry which is preliminary data.</text>
</comment>
<dbReference type="InterPro" id="IPR050903">
    <property type="entry name" value="Bact_Chemotaxis_MeTrfase"/>
</dbReference>
<keyword evidence="3" id="KW-1185">Reference proteome</keyword>
<gene>
    <name evidence="2" type="ORF">J5U18_05780</name>
</gene>